<gene>
    <name evidence="4" type="ORF">MC7420_1265</name>
</gene>
<dbReference type="SUPFAM" id="SSF51735">
    <property type="entry name" value="NAD(P)-binding Rossmann-fold domains"/>
    <property type="match status" value="1"/>
</dbReference>
<evidence type="ECO:0000256" key="3">
    <source>
        <dbReference type="RuleBase" id="RU000363"/>
    </source>
</evidence>
<keyword evidence="5" id="KW-1185">Reference proteome</keyword>
<keyword evidence="2" id="KW-0560">Oxidoreductase</keyword>
<dbReference type="Gene3D" id="3.40.50.720">
    <property type="entry name" value="NAD(P)-binding Rossmann-like Domain"/>
    <property type="match status" value="1"/>
</dbReference>
<sequence>MSSGSKKQVAMVTGASSGIGKAIVQQLLKEGWIVYGAARRVEKMADIEAMGAKVLSLDVTDDASMTTAMQTLLSAEGQIDALVNNAGYGSYGALEDVPLQEAKRQFDVNVFGLMRLTQLVLPSMRAAKSGTIVNISSMGGRIWMPIGGWYHATKHAVEVLSDALRMETEPFGIRVVVVQPGAIESEWSSIAAQTLRENSQGSAYQGTVEPMAKVLEDYPNASSPNVVAKAVSKAVNSRHPKRRYATPMDAKLYIFLHWLLPDWAWERLIASAIQ</sequence>
<comment type="similarity">
    <text evidence="1 3">Belongs to the short-chain dehydrogenases/reductases (SDR) family.</text>
</comment>
<evidence type="ECO:0000256" key="2">
    <source>
        <dbReference type="ARBA" id="ARBA00023002"/>
    </source>
</evidence>
<evidence type="ECO:0000256" key="1">
    <source>
        <dbReference type="ARBA" id="ARBA00006484"/>
    </source>
</evidence>
<dbReference type="InterPro" id="IPR036291">
    <property type="entry name" value="NAD(P)-bd_dom_sf"/>
</dbReference>
<dbReference type="eggNOG" id="COG0300">
    <property type="taxonomic scope" value="Bacteria"/>
</dbReference>
<dbReference type="PANTHER" id="PTHR44169">
    <property type="entry name" value="NADPH-DEPENDENT 1-ACYLDIHYDROXYACETONE PHOSPHATE REDUCTASE"/>
    <property type="match status" value="1"/>
</dbReference>
<dbReference type="CDD" id="cd05374">
    <property type="entry name" value="17beta-HSD-like_SDR_c"/>
    <property type="match status" value="1"/>
</dbReference>
<protein>
    <submittedName>
        <fullName evidence="4">NAD dependent epimerase/dehydratase family</fullName>
    </submittedName>
</protein>
<evidence type="ECO:0000313" key="5">
    <source>
        <dbReference type="Proteomes" id="UP000003835"/>
    </source>
</evidence>
<dbReference type="STRING" id="118168.MC7420_1265"/>
<dbReference type="PRINTS" id="PR00080">
    <property type="entry name" value="SDRFAMILY"/>
</dbReference>
<dbReference type="PRINTS" id="PR00081">
    <property type="entry name" value="GDHRDH"/>
</dbReference>
<dbReference type="GO" id="GO:0016491">
    <property type="term" value="F:oxidoreductase activity"/>
    <property type="evidence" value="ECO:0007669"/>
    <property type="project" value="UniProtKB-KW"/>
</dbReference>
<reference evidence="4 5" key="1">
    <citation type="submission" date="2008-07" db="EMBL/GenBank/DDBJ databases">
        <authorList>
            <person name="Tandeau de Marsac N."/>
            <person name="Ferriera S."/>
            <person name="Johnson J."/>
            <person name="Kravitz S."/>
            <person name="Beeson K."/>
            <person name="Sutton G."/>
            <person name="Rogers Y.-H."/>
            <person name="Friedman R."/>
            <person name="Frazier M."/>
            <person name="Venter J.C."/>
        </authorList>
    </citation>
    <scope>NUCLEOTIDE SEQUENCE [LARGE SCALE GENOMIC DNA]</scope>
    <source>
        <strain evidence="4 5">PCC 7420</strain>
    </source>
</reference>
<proteinExistence type="inferred from homology"/>
<name>B4VRJ1_9CYAN</name>
<dbReference type="EMBL" id="DS989849">
    <property type="protein sequence ID" value="EDX75347.1"/>
    <property type="molecule type" value="Genomic_DNA"/>
</dbReference>
<dbReference type="Pfam" id="PF00106">
    <property type="entry name" value="adh_short"/>
    <property type="match status" value="1"/>
</dbReference>
<dbReference type="PANTHER" id="PTHR44169:SF6">
    <property type="entry name" value="NADPH-DEPENDENT 1-ACYLDIHYDROXYACETONE PHOSPHATE REDUCTASE"/>
    <property type="match status" value="1"/>
</dbReference>
<dbReference type="HOGENOM" id="CLU_010194_2_9_3"/>
<dbReference type="NCBIfam" id="NF004826">
    <property type="entry name" value="PRK06182.1"/>
    <property type="match status" value="1"/>
</dbReference>
<dbReference type="OrthoDB" id="9775296at2"/>
<dbReference type="Proteomes" id="UP000003835">
    <property type="component" value="Unassembled WGS sequence"/>
</dbReference>
<dbReference type="RefSeq" id="WP_006101058.1">
    <property type="nucleotide sequence ID" value="NZ_DS989849.1"/>
</dbReference>
<dbReference type="InterPro" id="IPR002347">
    <property type="entry name" value="SDR_fam"/>
</dbReference>
<dbReference type="AlphaFoldDB" id="B4VRJ1"/>
<accession>B4VRJ1</accession>
<organism evidence="4 5">
    <name type="scientific">Coleofasciculus chthonoplastes PCC 7420</name>
    <dbReference type="NCBI Taxonomy" id="118168"/>
    <lineage>
        <taxon>Bacteria</taxon>
        <taxon>Bacillati</taxon>
        <taxon>Cyanobacteriota</taxon>
        <taxon>Cyanophyceae</taxon>
        <taxon>Coleofasciculales</taxon>
        <taxon>Coleofasciculaceae</taxon>
        <taxon>Coleofasciculus</taxon>
    </lineage>
</organism>
<evidence type="ECO:0000313" key="4">
    <source>
        <dbReference type="EMBL" id="EDX75347.1"/>
    </source>
</evidence>